<proteinExistence type="inferred from homology"/>
<accession>A0A5M6CPK9</accession>
<dbReference type="InterPro" id="IPR013538">
    <property type="entry name" value="ASHA1/2-like_C"/>
</dbReference>
<sequence length="165" mass="19307">MAATYDWSRFTLRINIQASKEAIYDAWTTKELIELWFLKTAEIFDGNEVEKDPFDAFQKGDKYTWWWFGYENPESGTILEANGGDEFAFTFSKAGDCYVRIYEEHEETIMELSQVNIPTDERSQHEFHLGCKMGWTFFISNLKSILEGGVDLRNKNENIKRVLNS</sequence>
<name>A0A5M6CPK9_9BACT</name>
<keyword evidence="4" id="KW-1185">Reference proteome</keyword>
<dbReference type="InterPro" id="IPR023393">
    <property type="entry name" value="START-like_dom_sf"/>
</dbReference>
<dbReference type="Proteomes" id="UP000323632">
    <property type="component" value="Unassembled WGS sequence"/>
</dbReference>
<reference evidence="3 4" key="1">
    <citation type="submission" date="2019-09" db="EMBL/GenBank/DDBJ databases">
        <title>Genome sequence and assembly of Taibaiella sp.</title>
        <authorList>
            <person name="Chhetri G."/>
        </authorList>
    </citation>
    <scope>NUCLEOTIDE SEQUENCE [LARGE SCALE GENOMIC DNA]</scope>
    <source>
        <strain evidence="3 4">KVB11</strain>
    </source>
</reference>
<dbReference type="EMBL" id="VWSH01000002">
    <property type="protein sequence ID" value="KAA5535069.1"/>
    <property type="molecule type" value="Genomic_DNA"/>
</dbReference>
<dbReference type="Pfam" id="PF08327">
    <property type="entry name" value="AHSA1"/>
    <property type="match status" value="1"/>
</dbReference>
<dbReference type="Gene3D" id="3.30.530.20">
    <property type="match status" value="1"/>
</dbReference>
<dbReference type="RefSeq" id="WP_150032748.1">
    <property type="nucleotide sequence ID" value="NZ_VWSH01000002.1"/>
</dbReference>
<dbReference type="SUPFAM" id="SSF55961">
    <property type="entry name" value="Bet v1-like"/>
    <property type="match status" value="1"/>
</dbReference>
<evidence type="ECO:0000259" key="2">
    <source>
        <dbReference type="Pfam" id="PF08327"/>
    </source>
</evidence>
<comment type="similarity">
    <text evidence="1">Belongs to the AHA1 family.</text>
</comment>
<comment type="caution">
    <text evidence="3">The sequence shown here is derived from an EMBL/GenBank/DDBJ whole genome shotgun (WGS) entry which is preliminary data.</text>
</comment>
<evidence type="ECO:0000313" key="4">
    <source>
        <dbReference type="Proteomes" id="UP000323632"/>
    </source>
</evidence>
<gene>
    <name evidence="3" type="ORF">F0919_10760</name>
</gene>
<organism evidence="3 4">
    <name type="scientific">Taibaiella lutea</name>
    <dbReference type="NCBI Taxonomy" id="2608001"/>
    <lineage>
        <taxon>Bacteria</taxon>
        <taxon>Pseudomonadati</taxon>
        <taxon>Bacteroidota</taxon>
        <taxon>Chitinophagia</taxon>
        <taxon>Chitinophagales</taxon>
        <taxon>Chitinophagaceae</taxon>
        <taxon>Taibaiella</taxon>
    </lineage>
</organism>
<dbReference type="AlphaFoldDB" id="A0A5M6CPK9"/>
<protein>
    <submittedName>
        <fullName evidence="3">SRPBCC domain-containing protein</fullName>
    </submittedName>
</protein>
<feature type="domain" description="Activator of Hsp90 ATPase homologue 1/2-like C-terminal" evidence="2">
    <location>
        <begin position="18"/>
        <end position="147"/>
    </location>
</feature>
<dbReference type="CDD" id="cd07814">
    <property type="entry name" value="SRPBCC_CalC_Aha1-like"/>
    <property type="match status" value="1"/>
</dbReference>
<evidence type="ECO:0000256" key="1">
    <source>
        <dbReference type="ARBA" id="ARBA00006817"/>
    </source>
</evidence>
<evidence type="ECO:0000313" key="3">
    <source>
        <dbReference type="EMBL" id="KAA5535069.1"/>
    </source>
</evidence>